<comment type="caution">
    <text evidence="1">The sequence shown here is derived from an EMBL/GenBank/DDBJ whole genome shotgun (WGS) entry which is preliminary data.</text>
</comment>
<proteinExistence type="predicted"/>
<dbReference type="Proteomes" id="UP000290288">
    <property type="component" value="Unassembled WGS sequence"/>
</dbReference>
<gene>
    <name evidence="1" type="ORF">EST38_g7649</name>
</gene>
<keyword evidence="2" id="KW-1185">Reference proteome</keyword>
<evidence type="ECO:0000313" key="1">
    <source>
        <dbReference type="EMBL" id="RXW18205.1"/>
    </source>
</evidence>
<dbReference type="SUPFAM" id="SSF52047">
    <property type="entry name" value="RNI-like"/>
    <property type="match status" value="1"/>
</dbReference>
<protein>
    <recommendedName>
        <fullName evidence="3">F-box domain-containing protein</fullName>
    </recommendedName>
</protein>
<dbReference type="STRING" id="2316362.A0A4Q2DHZ4"/>
<sequence length="442" mass="50142">MDPRWPLYLLRSSEHHRPLFPGLQSLYIMSLSDLAIFTGFSAVLTTESLRVELDVRSMGQYNDYVSLSLIYFARERALNLKRLEFAHFSSLEVTSSISTLDTLTSLSLTISNTMTADGLKCLERLALLEYLNIEHNHDSHNVEGDGFQFPSSRDLPTITSQASSFPNLQTLVVKAPGKTQFLVASLLSPTGLETVTMNVINDNFKYDYRHIALVPFAAAIHTKRNRKLKSLEIQWNSALFKPEASNTLRNDVEYSDLKPFLTGLWSLRNVTRLKVVRVPWCPLDIVLQILKILPSLQSLKELHFVARRATMDELILPPLSALEDIAKYNLRLEILAINMDTSIIPPVPSVFISTHDLQVMCLYPFKLGVDATPFPTDETSRLARYIDRLFPKLESLTRYWSPKPKKAAYRAWVGVEKIVRTFQEVRAWQAAADAAEQLTVPS</sequence>
<dbReference type="EMBL" id="SDEE01000282">
    <property type="protein sequence ID" value="RXW18205.1"/>
    <property type="molecule type" value="Genomic_DNA"/>
</dbReference>
<dbReference type="AlphaFoldDB" id="A0A4Q2DHZ4"/>
<name>A0A4Q2DHZ4_9AGAR</name>
<evidence type="ECO:0008006" key="3">
    <source>
        <dbReference type="Google" id="ProtNLM"/>
    </source>
</evidence>
<accession>A0A4Q2DHZ4</accession>
<dbReference type="Gene3D" id="3.80.10.10">
    <property type="entry name" value="Ribonuclease Inhibitor"/>
    <property type="match status" value="1"/>
</dbReference>
<organism evidence="1 2">
    <name type="scientific">Candolleomyces aberdarensis</name>
    <dbReference type="NCBI Taxonomy" id="2316362"/>
    <lineage>
        <taxon>Eukaryota</taxon>
        <taxon>Fungi</taxon>
        <taxon>Dikarya</taxon>
        <taxon>Basidiomycota</taxon>
        <taxon>Agaricomycotina</taxon>
        <taxon>Agaricomycetes</taxon>
        <taxon>Agaricomycetidae</taxon>
        <taxon>Agaricales</taxon>
        <taxon>Agaricineae</taxon>
        <taxon>Psathyrellaceae</taxon>
        <taxon>Candolleomyces</taxon>
    </lineage>
</organism>
<dbReference type="InterPro" id="IPR032675">
    <property type="entry name" value="LRR_dom_sf"/>
</dbReference>
<dbReference type="OrthoDB" id="2631350at2759"/>
<reference evidence="1 2" key="1">
    <citation type="submission" date="2019-01" db="EMBL/GenBank/DDBJ databases">
        <title>Draft genome sequence of Psathyrella aberdarensis IHI B618.</title>
        <authorList>
            <person name="Buettner E."/>
            <person name="Kellner H."/>
        </authorList>
    </citation>
    <scope>NUCLEOTIDE SEQUENCE [LARGE SCALE GENOMIC DNA]</scope>
    <source>
        <strain evidence="1 2">IHI B618</strain>
    </source>
</reference>
<evidence type="ECO:0000313" key="2">
    <source>
        <dbReference type="Proteomes" id="UP000290288"/>
    </source>
</evidence>